<feature type="compositionally biased region" description="Low complexity" evidence="1">
    <location>
        <begin position="1"/>
        <end position="22"/>
    </location>
</feature>
<evidence type="ECO:0000313" key="2">
    <source>
        <dbReference type="EMBL" id="KAK8028961.1"/>
    </source>
</evidence>
<organism evidence="2 3">
    <name type="scientific">Apiospora marii</name>
    <dbReference type="NCBI Taxonomy" id="335849"/>
    <lineage>
        <taxon>Eukaryota</taxon>
        <taxon>Fungi</taxon>
        <taxon>Dikarya</taxon>
        <taxon>Ascomycota</taxon>
        <taxon>Pezizomycotina</taxon>
        <taxon>Sordariomycetes</taxon>
        <taxon>Xylariomycetidae</taxon>
        <taxon>Amphisphaeriales</taxon>
        <taxon>Apiosporaceae</taxon>
        <taxon>Apiospora</taxon>
    </lineage>
</organism>
<accession>A0ABR1SAU4</accession>
<reference evidence="2 3" key="1">
    <citation type="submission" date="2023-01" db="EMBL/GenBank/DDBJ databases">
        <title>Analysis of 21 Apiospora genomes using comparative genomics revels a genus with tremendous synthesis potential of carbohydrate active enzymes and secondary metabolites.</title>
        <authorList>
            <person name="Sorensen T."/>
        </authorList>
    </citation>
    <scope>NUCLEOTIDE SEQUENCE [LARGE SCALE GENOMIC DNA]</scope>
    <source>
        <strain evidence="2 3">CBS 20057</strain>
    </source>
</reference>
<evidence type="ECO:0000313" key="3">
    <source>
        <dbReference type="Proteomes" id="UP001396898"/>
    </source>
</evidence>
<dbReference type="EMBL" id="JAQQWI010000007">
    <property type="protein sequence ID" value="KAK8028961.1"/>
    <property type="molecule type" value="Genomic_DNA"/>
</dbReference>
<name>A0ABR1SAU4_9PEZI</name>
<keyword evidence="3" id="KW-1185">Reference proteome</keyword>
<protein>
    <submittedName>
        <fullName evidence="2">Uncharacterized protein</fullName>
    </submittedName>
</protein>
<sequence length="301" mass="32925">MAGLSRAARAANQRRQGAQGAAWISSSPGCSEQQLVLSERTRWGGIRGSHLSERAPPGRTRYATRPAATFSFYTFPSRVVALPFDRRPTAPNCSSVPTVQESISVARPATISASYVAREGLPWPSGGAPRLRSAAQLAWQSGVRPGQPSRPDSTNHGRRPRSKIEGGGDSCVDDEWCAELPPLVRSRAAYSPALAIWLRVLYACPCWYTLRNSTRATGASAPLCGRGTCTLGRKGRRKWIWHGTVCNRRDQAVCREGRTTVTRKTIGIFRSMPSLVLHLYPFLVSTVGACNFQRSTRRLTS</sequence>
<comment type="caution">
    <text evidence="2">The sequence shown here is derived from an EMBL/GenBank/DDBJ whole genome shotgun (WGS) entry which is preliminary data.</text>
</comment>
<feature type="region of interest" description="Disordered" evidence="1">
    <location>
        <begin position="1"/>
        <end position="26"/>
    </location>
</feature>
<feature type="region of interest" description="Disordered" evidence="1">
    <location>
        <begin position="138"/>
        <end position="168"/>
    </location>
</feature>
<evidence type="ECO:0000256" key="1">
    <source>
        <dbReference type="SAM" id="MobiDB-lite"/>
    </source>
</evidence>
<dbReference type="Proteomes" id="UP001396898">
    <property type="component" value="Unassembled WGS sequence"/>
</dbReference>
<proteinExistence type="predicted"/>
<gene>
    <name evidence="2" type="ORF">PG991_006017</name>
</gene>